<name>A0A8T4IQN4_9ACTN</name>
<evidence type="ECO:0000256" key="1">
    <source>
        <dbReference type="ARBA" id="ARBA00023063"/>
    </source>
</evidence>
<dbReference type="SUPFAM" id="SSF89155">
    <property type="entry name" value="TorD-like"/>
    <property type="match status" value="1"/>
</dbReference>
<evidence type="ECO:0000256" key="2">
    <source>
        <dbReference type="SAM" id="MobiDB-lite"/>
    </source>
</evidence>
<feature type="region of interest" description="Disordered" evidence="2">
    <location>
        <begin position="176"/>
        <end position="245"/>
    </location>
</feature>
<dbReference type="EMBL" id="JAGSMN010000247">
    <property type="protein sequence ID" value="MBR7673740.1"/>
    <property type="molecule type" value="Genomic_DNA"/>
</dbReference>
<dbReference type="PANTHER" id="PTHR43680:SF2">
    <property type="entry name" value="NITRATE REDUCTASE MOLYBDENUM COFACTOR ASSEMBLY CHAPERONE NARJ"/>
    <property type="match status" value="1"/>
</dbReference>
<evidence type="ECO:0000313" key="4">
    <source>
        <dbReference type="Proteomes" id="UP000675554"/>
    </source>
</evidence>
<dbReference type="GO" id="GO:0042128">
    <property type="term" value="P:nitrate assimilation"/>
    <property type="evidence" value="ECO:0007669"/>
    <property type="project" value="UniProtKB-KW"/>
</dbReference>
<evidence type="ECO:0000313" key="3">
    <source>
        <dbReference type="EMBL" id="MBR7673740.1"/>
    </source>
</evidence>
<dbReference type="InterPro" id="IPR036411">
    <property type="entry name" value="TorD-like_sf"/>
</dbReference>
<dbReference type="GO" id="GO:0051131">
    <property type="term" value="P:chaperone-mediated protein complex assembly"/>
    <property type="evidence" value="ECO:0007669"/>
    <property type="project" value="InterPro"/>
</dbReference>
<accession>A0A8T4IQN4</accession>
<dbReference type="InterPro" id="IPR020945">
    <property type="entry name" value="DMSO/NO3_reduct_chaperone"/>
</dbReference>
<dbReference type="GO" id="GO:0016530">
    <property type="term" value="F:metallochaperone activity"/>
    <property type="evidence" value="ECO:0007669"/>
    <property type="project" value="TreeGrafter"/>
</dbReference>
<organism evidence="3 4">
    <name type="scientific">Streptomyces daliensis</name>
    <dbReference type="NCBI Taxonomy" id="299421"/>
    <lineage>
        <taxon>Bacteria</taxon>
        <taxon>Bacillati</taxon>
        <taxon>Actinomycetota</taxon>
        <taxon>Actinomycetes</taxon>
        <taxon>Kitasatosporales</taxon>
        <taxon>Streptomycetaceae</taxon>
        <taxon>Streptomyces</taxon>
    </lineage>
</organism>
<dbReference type="InterPro" id="IPR003765">
    <property type="entry name" value="NO3_reductase_chaperone_NarJ"/>
</dbReference>
<proteinExistence type="predicted"/>
<dbReference type="Pfam" id="PF02613">
    <property type="entry name" value="Nitrate_red_del"/>
    <property type="match status" value="1"/>
</dbReference>
<dbReference type="NCBIfam" id="TIGR00684">
    <property type="entry name" value="narJ"/>
    <property type="match status" value="1"/>
</dbReference>
<dbReference type="Proteomes" id="UP000675554">
    <property type="component" value="Unassembled WGS sequence"/>
</dbReference>
<keyword evidence="1" id="KW-0534">Nitrate assimilation</keyword>
<protein>
    <submittedName>
        <fullName evidence="3">Nitrate reductase molybdenum cofactor assembly chaperone</fullName>
    </submittedName>
</protein>
<gene>
    <name evidence="3" type="primary">narJ</name>
    <name evidence="3" type="ORF">KDA82_12070</name>
</gene>
<dbReference type="PANTHER" id="PTHR43680">
    <property type="entry name" value="NITRATE REDUCTASE MOLYBDENUM COFACTOR ASSEMBLY CHAPERONE"/>
    <property type="match status" value="1"/>
</dbReference>
<keyword evidence="4" id="KW-1185">Reference proteome</keyword>
<reference evidence="3" key="1">
    <citation type="submission" date="2021-04" db="EMBL/GenBank/DDBJ databases">
        <title>Sequencing of actinobacteria type strains.</title>
        <authorList>
            <person name="Nguyen G.-S."/>
            <person name="Wentzel A."/>
        </authorList>
    </citation>
    <scope>NUCLEOTIDE SEQUENCE</scope>
    <source>
        <strain evidence="3">DSM 42095</strain>
    </source>
</reference>
<comment type="caution">
    <text evidence="3">The sequence shown here is derived from an EMBL/GenBank/DDBJ whole genome shotgun (WGS) entry which is preliminary data.</text>
</comment>
<dbReference type="GO" id="GO:0051082">
    <property type="term" value="F:unfolded protein binding"/>
    <property type="evidence" value="ECO:0007669"/>
    <property type="project" value="InterPro"/>
</dbReference>
<dbReference type="AlphaFoldDB" id="A0A8T4IQN4"/>
<sequence length="245" mass="26760">MRWPRGGGASGSYAVEYQAAARCLTYPDDAFHTDLPLLRRALEGRRGAPARHLRVFLDHAEAAGPGELERHYVQTFDFKNRRCLYLSWWTDGDTRRRGETLVAFKEAYRAHGLEYAHDEELPDFLPAVLEFTALSGSDTLLRRNRPGLELLRLSLAECATPYVRLLEAVCATLPGPSPKDRAAAKAMARGGPPREDVGLEPYGTGTGAGTATGPGPEPGTGPRTGPRTGPADTRRLLPLLDGEQR</sequence>
<dbReference type="Gene3D" id="1.10.3480.10">
    <property type="entry name" value="TorD-like"/>
    <property type="match status" value="1"/>
</dbReference>
<feature type="compositionally biased region" description="Low complexity" evidence="2">
    <location>
        <begin position="213"/>
        <end position="231"/>
    </location>
</feature>